<gene>
    <name evidence="2" type="ORF">UFOPK3516_00473</name>
</gene>
<feature type="transmembrane region" description="Helical" evidence="1">
    <location>
        <begin position="691"/>
        <end position="711"/>
    </location>
</feature>
<keyword evidence="1" id="KW-1133">Transmembrane helix</keyword>
<reference evidence="2" key="1">
    <citation type="submission" date="2020-05" db="EMBL/GenBank/DDBJ databases">
        <authorList>
            <person name="Chiriac C."/>
            <person name="Salcher M."/>
            <person name="Ghai R."/>
            <person name="Kavagutti S V."/>
        </authorList>
    </citation>
    <scope>NUCLEOTIDE SEQUENCE</scope>
</reference>
<dbReference type="Pfam" id="PF13641">
    <property type="entry name" value="Glyco_tranf_2_3"/>
    <property type="match status" value="1"/>
</dbReference>
<dbReference type="PANTHER" id="PTHR43685:SF3">
    <property type="entry name" value="SLR2126 PROTEIN"/>
    <property type="match status" value="1"/>
</dbReference>
<dbReference type="SUPFAM" id="SSF53448">
    <property type="entry name" value="Nucleotide-diphospho-sugar transferases"/>
    <property type="match status" value="1"/>
</dbReference>
<feature type="transmembrane region" description="Helical" evidence="1">
    <location>
        <begin position="466"/>
        <end position="486"/>
    </location>
</feature>
<keyword evidence="1" id="KW-0812">Transmembrane</keyword>
<sequence length="964" mass="100774">MNPKVTAILVARAGGEHLSQTLVALAAQTRPPDAVVLVDNGSRGRLAISAEAGQPDKVITMPGVVPFGEAVEAAARTVALEREGDDFLWLLAQDSAPNERALERLLGALEVSPSVAIVGPKQMEWDRPDYIAEYGLTMTRRGRTVSLVTDELDQGQHDDVSDVMAVGANGLLIREPVYRLLGGCDPGLPVVDDALDLCVRARLAGHRVTVVPDARVLTAGDGVIGPNMSLKLRARQRRARLIRTAELYRGMAYAPAFSVMWLWFALGPRSVFRAIWLLLAKRPYEVGGEFRAALAVAFSQPSVSRSRAQLARARTTGWWALAPLRMSRESMRRRQSLERENARLVLEGARRPLHFLSSGGAWTTIALAIISVVTNIPLLGAQALGGGALLPLSSSLGDAWSQTGYGWRSLALAQLDPADPFAWVMALLGSVTWWNPSFALVLLWCVALPLAGAGAWVVMARLTDRVGIRVFAGLAYGLAPTLLIALHDGRPAAVLVHVLLPWLFAAGLRAPRSWSASAIAALLFAAVVACAPSLGVALLIVWFGSVVLTGRYVGRFLAIPIPAVALFAPVVVVQLFSGNPLGMLADPGPVVPFAQASRWEMALGYPTSGLGGWFDLTGAINWGVTIAAGLIVLVLVAVLVALAVAGLFSAHPVRAQLALFVALLGLASAVGTVGLRVAFEGQTAVPLWPGAGLSLASLGLIVAAGTGMSVLRRFSFYPAIAGTLAVGLLAVPLIGGLVVGSGFVHASTGRTLPAYVVATASRDPLVGTLILTPQANGGVAAVIVRGQGMTLDQSSSLINTSVGSGDGQRALAHLAGDVSSTGGQQTEPALKQYGIGYILLAPAVGATSAGFTSDAASVTTRVRSSLDANPSLIPIGDTDAGLLWSYPGASTVDAAAVNPPSETQPWRSIIFSVQILVLILTMLVALPTGPPRADGRRVAEPVAFDDEGFEPVDVLAGDLDDEAV</sequence>
<protein>
    <submittedName>
        <fullName evidence="2">Unannotated protein</fullName>
    </submittedName>
</protein>
<feature type="transmembrane region" description="Helical" evidence="1">
    <location>
        <begin position="247"/>
        <end position="266"/>
    </location>
</feature>
<name>A0A6J7FH82_9ZZZZ</name>
<feature type="transmembrane region" description="Helical" evidence="1">
    <location>
        <begin position="556"/>
        <end position="576"/>
    </location>
</feature>
<dbReference type="InterPro" id="IPR050834">
    <property type="entry name" value="Glycosyltransf_2"/>
</dbReference>
<feature type="transmembrane region" description="Helical" evidence="1">
    <location>
        <begin position="518"/>
        <end position="544"/>
    </location>
</feature>
<dbReference type="PANTHER" id="PTHR43685">
    <property type="entry name" value="GLYCOSYLTRANSFERASE"/>
    <property type="match status" value="1"/>
</dbReference>
<feature type="transmembrane region" description="Helical" evidence="1">
    <location>
        <begin position="360"/>
        <end position="384"/>
    </location>
</feature>
<feature type="transmembrane region" description="Helical" evidence="1">
    <location>
        <begin position="657"/>
        <end position="679"/>
    </location>
</feature>
<feature type="transmembrane region" description="Helical" evidence="1">
    <location>
        <begin position="723"/>
        <end position="744"/>
    </location>
</feature>
<dbReference type="Gene3D" id="3.90.550.10">
    <property type="entry name" value="Spore Coat Polysaccharide Biosynthesis Protein SpsA, Chain A"/>
    <property type="match status" value="1"/>
</dbReference>
<feature type="transmembrane region" description="Helical" evidence="1">
    <location>
        <begin position="619"/>
        <end position="645"/>
    </location>
</feature>
<evidence type="ECO:0000313" key="2">
    <source>
        <dbReference type="EMBL" id="CAB4892320.1"/>
    </source>
</evidence>
<dbReference type="InterPro" id="IPR029044">
    <property type="entry name" value="Nucleotide-diphossugar_trans"/>
</dbReference>
<dbReference type="EMBL" id="CAFBMB010000023">
    <property type="protein sequence ID" value="CAB4892320.1"/>
    <property type="molecule type" value="Genomic_DNA"/>
</dbReference>
<evidence type="ECO:0000256" key="1">
    <source>
        <dbReference type="SAM" id="Phobius"/>
    </source>
</evidence>
<dbReference type="AlphaFoldDB" id="A0A6J7FH82"/>
<keyword evidence="1" id="KW-0472">Membrane</keyword>
<proteinExistence type="predicted"/>
<accession>A0A6J7FH82</accession>
<feature type="transmembrane region" description="Helical" evidence="1">
    <location>
        <begin position="438"/>
        <end position="459"/>
    </location>
</feature>
<organism evidence="2">
    <name type="scientific">freshwater metagenome</name>
    <dbReference type="NCBI Taxonomy" id="449393"/>
    <lineage>
        <taxon>unclassified sequences</taxon>
        <taxon>metagenomes</taxon>
        <taxon>ecological metagenomes</taxon>
    </lineage>
</organism>